<evidence type="ECO:0000256" key="1">
    <source>
        <dbReference type="SAM" id="MobiDB-lite"/>
    </source>
</evidence>
<evidence type="ECO:0000313" key="2">
    <source>
        <dbReference type="EMBL" id="KIM39161.1"/>
    </source>
</evidence>
<accession>A0A0C3C6F8</accession>
<dbReference type="EMBL" id="KN831787">
    <property type="protein sequence ID" value="KIM39161.1"/>
    <property type="molecule type" value="Genomic_DNA"/>
</dbReference>
<name>A0A0C3C6F8_HEBCY</name>
<reference evidence="2 3" key="1">
    <citation type="submission" date="2014-04" db="EMBL/GenBank/DDBJ databases">
        <authorList>
            <consortium name="DOE Joint Genome Institute"/>
            <person name="Kuo A."/>
            <person name="Gay G."/>
            <person name="Dore J."/>
            <person name="Kohler A."/>
            <person name="Nagy L.G."/>
            <person name="Floudas D."/>
            <person name="Copeland A."/>
            <person name="Barry K.W."/>
            <person name="Cichocki N."/>
            <person name="Veneault-Fourrey C."/>
            <person name="LaButti K."/>
            <person name="Lindquist E.A."/>
            <person name="Lipzen A."/>
            <person name="Lundell T."/>
            <person name="Morin E."/>
            <person name="Murat C."/>
            <person name="Sun H."/>
            <person name="Tunlid A."/>
            <person name="Henrissat B."/>
            <person name="Grigoriev I.V."/>
            <person name="Hibbett D.S."/>
            <person name="Martin F."/>
            <person name="Nordberg H.P."/>
            <person name="Cantor M.N."/>
            <person name="Hua S.X."/>
        </authorList>
    </citation>
    <scope>NUCLEOTIDE SEQUENCE [LARGE SCALE GENOMIC DNA]</scope>
    <source>
        <strain evidence="3">h7</strain>
    </source>
</reference>
<feature type="region of interest" description="Disordered" evidence="1">
    <location>
        <begin position="285"/>
        <end position="307"/>
    </location>
</feature>
<proteinExistence type="predicted"/>
<protein>
    <submittedName>
        <fullName evidence="2">Uncharacterized protein</fullName>
    </submittedName>
</protein>
<sequence length="307" mass="33665">MPSQFTIAAPAPVRPLPPVPSQLSLQTLAGQHRACRRLTGHARKRAAALRLTVDIENARNLDHKQVSVIPLPVLDIVPSPVAPQQVGSHAKELKRKTTRPVLRCSIPQVVVNKGESSALSSMSLYSTVSLYTPDVIVTSEEVDAPVVLRGQNAETSRWSISTADDFEEGVMEDDDDLYSSDYEEGMDLPISAAEEYDDLFEEKPVVDARDNARLAPRLDIPVDVSRFSWGSALTSDYGSSSASCSPGPVTPAEEIPKLMIRIKRKSVASDIDIVDETLEKRPKYERKAWANPKRGSPQKIAAAPRKF</sequence>
<evidence type="ECO:0000313" key="3">
    <source>
        <dbReference type="Proteomes" id="UP000053424"/>
    </source>
</evidence>
<gene>
    <name evidence="2" type="ORF">M413DRAFT_29710</name>
</gene>
<keyword evidence="3" id="KW-1185">Reference proteome</keyword>
<dbReference type="HOGENOM" id="CLU_924509_0_0_1"/>
<reference evidence="3" key="2">
    <citation type="submission" date="2015-01" db="EMBL/GenBank/DDBJ databases">
        <title>Evolutionary Origins and Diversification of the Mycorrhizal Mutualists.</title>
        <authorList>
            <consortium name="DOE Joint Genome Institute"/>
            <consortium name="Mycorrhizal Genomics Consortium"/>
            <person name="Kohler A."/>
            <person name="Kuo A."/>
            <person name="Nagy L.G."/>
            <person name="Floudas D."/>
            <person name="Copeland A."/>
            <person name="Barry K.W."/>
            <person name="Cichocki N."/>
            <person name="Veneault-Fourrey C."/>
            <person name="LaButti K."/>
            <person name="Lindquist E.A."/>
            <person name="Lipzen A."/>
            <person name="Lundell T."/>
            <person name="Morin E."/>
            <person name="Murat C."/>
            <person name="Riley R."/>
            <person name="Ohm R."/>
            <person name="Sun H."/>
            <person name="Tunlid A."/>
            <person name="Henrissat B."/>
            <person name="Grigoriev I.V."/>
            <person name="Hibbett D.S."/>
            <person name="Martin F."/>
        </authorList>
    </citation>
    <scope>NUCLEOTIDE SEQUENCE [LARGE SCALE GENOMIC DNA]</scope>
    <source>
        <strain evidence="3">h7</strain>
    </source>
</reference>
<dbReference type="OrthoDB" id="3034033at2759"/>
<organism evidence="2 3">
    <name type="scientific">Hebeloma cylindrosporum</name>
    <dbReference type="NCBI Taxonomy" id="76867"/>
    <lineage>
        <taxon>Eukaryota</taxon>
        <taxon>Fungi</taxon>
        <taxon>Dikarya</taxon>
        <taxon>Basidiomycota</taxon>
        <taxon>Agaricomycotina</taxon>
        <taxon>Agaricomycetes</taxon>
        <taxon>Agaricomycetidae</taxon>
        <taxon>Agaricales</taxon>
        <taxon>Agaricineae</taxon>
        <taxon>Hymenogastraceae</taxon>
        <taxon>Hebeloma</taxon>
    </lineage>
</organism>
<dbReference type="Proteomes" id="UP000053424">
    <property type="component" value="Unassembled WGS sequence"/>
</dbReference>
<dbReference type="AlphaFoldDB" id="A0A0C3C6F8"/>